<dbReference type="EMBL" id="JAYWIO010000008">
    <property type="protein sequence ID" value="KAK7244092.1"/>
    <property type="molecule type" value="Genomic_DNA"/>
</dbReference>
<evidence type="ECO:0000313" key="3">
    <source>
        <dbReference type="Proteomes" id="UP001372338"/>
    </source>
</evidence>
<protein>
    <submittedName>
        <fullName evidence="2">Uncharacterized protein</fullName>
    </submittedName>
</protein>
<comment type="caution">
    <text evidence="2">The sequence shown here is derived from an EMBL/GenBank/DDBJ whole genome shotgun (WGS) entry which is preliminary data.</text>
</comment>
<evidence type="ECO:0000313" key="2">
    <source>
        <dbReference type="EMBL" id="KAK7244092.1"/>
    </source>
</evidence>
<name>A0AAN9E2P4_CROPI</name>
<dbReference type="Proteomes" id="UP001372338">
    <property type="component" value="Unassembled WGS sequence"/>
</dbReference>
<feature type="compositionally biased region" description="Basic and acidic residues" evidence="1">
    <location>
        <begin position="101"/>
        <end position="132"/>
    </location>
</feature>
<keyword evidence="3" id="KW-1185">Reference proteome</keyword>
<reference evidence="2 3" key="1">
    <citation type="submission" date="2024-01" db="EMBL/GenBank/DDBJ databases">
        <title>The genomes of 5 underutilized Papilionoideae crops provide insights into root nodulation and disease resistanc.</title>
        <authorList>
            <person name="Yuan L."/>
        </authorList>
    </citation>
    <scope>NUCLEOTIDE SEQUENCE [LARGE SCALE GENOMIC DNA]</scope>
    <source>
        <strain evidence="2">ZHUSHIDOU_FW_LH</strain>
        <tissue evidence="2">Leaf</tissue>
    </source>
</reference>
<sequence length="157" mass="18117">MVARQFGLCQSLPTPCLKKLEFHTYRGNQDDTNVVGRKKKLNRFIASNEYLLGRFTPCFLPSHNSVSWCSQYYNKYHSDLAEHQCRMNNVIQRSIVDKLERKKAEGDKRKKEEVKEDLIPSKKTKLAKEKKTSVKRSSSRIKSNPVPEGKTITTLLG</sequence>
<organism evidence="2 3">
    <name type="scientific">Crotalaria pallida</name>
    <name type="common">Smooth rattlebox</name>
    <name type="synonym">Crotalaria striata</name>
    <dbReference type="NCBI Taxonomy" id="3830"/>
    <lineage>
        <taxon>Eukaryota</taxon>
        <taxon>Viridiplantae</taxon>
        <taxon>Streptophyta</taxon>
        <taxon>Embryophyta</taxon>
        <taxon>Tracheophyta</taxon>
        <taxon>Spermatophyta</taxon>
        <taxon>Magnoliopsida</taxon>
        <taxon>eudicotyledons</taxon>
        <taxon>Gunneridae</taxon>
        <taxon>Pentapetalae</taxon>
        <taxon>rosids</taxon>
        <taxon>fabids</taxon>
        <taxon>Fabales</taxon>
        <taxon>Fabaceae</taxon>
        <taxon>Papilionoideae</taxon>
        <taxon>50 kb inversion clade</taxon>
        <taxon>genistoids sensu lato</taxon>
        <taxon>core genistoids</taxon>
        <taxon>Crotalarieae</taxon>
        <taxon>Crotalaria</taxon>
    </lineage>
</organism>
<dbReference type="AlphaFoldDB" id="A0AAN9E2P4"/>
<feature type="region of interest" description="Disordered" evidence="1">
    <location>
        <begin position="101"/>
        <end position="157"/>
    </location>
</feature>
<accession>A0AAN9E2P4</accession>
<gene>
    <name evidence="2" type="ORF">RIF29_38910</name>
</gene>
<evidence type="ECO:0000256" key="1">
    <source>
        <dbReference type="SAM" id="MobiDB-lite"/>
    </source>
</evidence>
<proteinExistence type="predicted"/>